<dbReference type="AlphaFoldDB" id="A0A6P1CZY1"/>
<feature type="non-terminal residue" evidence="2">
    <location>
        <position position="1"/>
    </location>
</feature>
<gene>
    <name evidence="2" type="ORF">GV791_31860</name>
</gene>
<evidence type="ECO:0000256" key="1">
    <source>
        <dbReference type="SAM" id="MobiDB-lite"/>
    </source>
</evidence>
<proteinExistence type="predicted"/>
<accession>A0A6P1CZY1</accession>
<name>A0A6P1CZY1_9NOCA</name>
<dbReference type="EMBL" id="JAAGVB010000412">
    <property type="protein sequence ID" value="NEW37114.1"/>
    <property type="molecule type" value="Genomic_DNA"/>
</dbReference>
<evidence type="ECO:0000313" key="2">
    <source>
        <dbReference type="EMBL" id="NEW37114.1"/>
    </source>
</evidence>
<dbReference type="GO" id="GO:0003677">
    <property type="term" value="F:DNA binding"/>
    <property type="evidence" value="ECO:0007669"/>
    <property type="project" value="UniProtKB-KW"/>
</dbReference>
<comment type="caution">
    <text evidence="2">The sequence shown here is derived from an EMBL/GenBank/DDBJ whole genome shotgun (WGS) entry which is preliminary data.</text>
</comment>
<feature type="region of interest" description="Disordered" evidence="1">
    <location>
        <begin position="1"/>
        <end position="21"/>
    </location>
</feature>
<organism evidence="2 3">
    <name type="scientific">Nocardia cyriacigeorgica</name>
    <dbReference type="NCBI Taxonomy" id="135487"/>
    <lineage>
        <taxon>Bacteria</taxon>
        <taxon>Bacillati</taxon>
        <taxon>Actinomycetota</taxon>
        <taxon>Actinomycetes</taxon>
        <taxon>Mycobacteriales</taxon>
        <taxon>Nocardiaceae</taxon>
        <taxon>Nocardia</taxon>
    </lineage>
</organism>
<feature type="non-terminal residue" evidence="2">
    <location>
        <position position="103"/>
    </location>
</feature>
<keyword evidence="2" id="KW-0238">DNA-binding</keyword>
<sequence length="103" mass="10600">EPVTDPHALTPPQPTTSGYSPAEVNAVAAGEVGELLRHCASVLEVLGQAPAPALRAGGLGVRETRRIAKHAGTDEQRTGLLIELLSGAKLIDRGLPDPPPDVA</sequence>
<dbReference type="Proteomes" id="UP000471166">
    <property type="component" value="Unassembled WGS sequence"/>
</dbReference>
<reference evidence="2 3" key="1">
    <citation type="submission" date="2020-01" db="EMBL/GenBank/DDBJ databases">
        <title>Genetics and antimicrobial susceptibilities of Nocardia species isolated from the soil; a comparison with species isolated from humans.</title>
        <authorList>
            <person name="Carrasco G."/>
            <person name="Monzon S."/>
            <person name="Sansegundo M."/>
            <person name="Garcia E."/>
            <person name="Garrido N."/>
            <person name="Medina M.J."/>
            <person name="Villalon P."/>
            <person name="Ramirez-Arocha A.C."/>
            <person name="Jimenez P."/>
            <person name="Cuesta I."/>
            <person name="Valdezate S."/>
        </authorList>
    </citation>
    <scope>NUCLEOTIDE SEQUENCE [LARGE SCALE GENOMIC DNA]</scope>
    <source>
        <strain evidence="2 3">CNM20110626</strain>
    </source>
</reference>
<evidence type="ECO:0000313" key="3">
    <source>
        <dbReference type="Proteomes" id="UP000471166"/>
    </source>
</evidence>
<protein>
    <submittedName>
        <fullName evidence="2">DNA-binding protein</fullName>
    </submittedName>
</protein>